<dbReference type="PROSITE" id="PS51257">
    <property type="entry name" value="PROKAR_LIPOPROTEIN"/>
    <property type="match status" value="1"/>
</dbReference>
<feature type="signal peptide" evidence="2">
    <location>
        <begin position="1"/>
        <end position="26"/>
    </location>
</feature>
<dbReference type="Gene3D" id="3.40.190.150">
    <property type="entry name" value="Bordetella uptake gene, domain 1"/>
    <property type="match status" value="1"/>
</dbReference>
<evidence type="ECO:0000313" key="4">
    <source>
        <dbReference type="Proteomes" id="UP000515947"/>
    </source>
</evidence>
<gene>
    <name evidence="3" type="ORF">H9L09_05470</name>
</gene>
<dbReference type="SUPFAM" id="SSF53850">
    <property type="entry name" value="Periplasmic binding protein-like II"/>
    <property type="match status" value="1"/>
</dbReference>
<dbReference type="Pfam" id="PF03401">
    <property type="entry name" value="TctC"/>
    <property type="match status" value="1"/>
</dbReference>
<evidence type="ECO:0000313" key="3">
    <source>
        <dbReference type="EMBL" id="QNN53846.1"/>
    </source>
</evidence>
<organism evidence="3 4">
    <name type="scientific">Nocardioides mesophilus</name>
    <dbReference type="NCBI Taxonomy" id="433659"/>
    <lineage>
        <taxon>Bacteria</taxon>
        <taxon>Bacillati</taxon>
        <taxon>Actinomycetota</taxon>
        <taxon>Actinomycetes</taxon>
        <taxon>Propionibacteriales</taxon>
        <taxon>Nocardioidaceae</taxon>
        <taxon>Nocardioides</taxon>
    </lineage>
</organism>
<dbReference type="InterPro" id="IPR042100">
    <property type="entry name" value="Bug_dom1"/>
</dbReference>
<dbReference type="InterPro" id="IPR005064">
    <property type="entry name" value="BUG"/>
</dbReference>
<accession>A0A7G9RE21</accession>
<evidence type="ECO:0000256" key="1">
    <source>
        <dbReference type="ARBA" id="ARBA00006987"/>
    </source>
</evidence>
<proteinExistence type="inferred from homology"/>
<sequence length="339" mass="35085">MRANRRSVVRRTALAATGLTTTLALAACSQSAGGSQDTSAEEYPSKTIQFMVPAAAGGGWDSTARAMQKVIESEDVVSEPVEVFNVEGGGGATGLSQLQKSEGDPHALMMTGLVMIGALEQADSPVSLEDTTPIATLTSEAEAFVVPADSEFTSIEDVVKAYQEDPSSVTFGGGSAGGSDQLVVAELLKEAGAEPGEMKYVGYSGGGEATAGVLSGDIAVGVSGVSEFEGQIESGDMRLLAVSTADPIEVAGEEAPTLADAGYDVDFANWRALVAAPGLSDEQVDSVTAVIDEMHGTDAWKEQLEANGWGDFYKTGDEAQQYFADEIERVGALYEDLGL</sequence>
<dbReference type="PIRSF" id="PIRSF017082">
    <property type="entry name" value="YflP"/>
    <property type="match status" value="1"/>
</dbReference>
<dbReference type="KEGG" id="nmes:H9L09_05470"/>
<feature type="chain" id="PRO_5028953791" evidence="2">
    <location>
        <begin position="27"/>
        <end position="339"/>
    </location>
</feature>
<keyword evidence="2" id="KW-0732">Signal</keyword>
<keyword evidence="4" id="KW-1185">Reference proteome</keyword>
<dbReference type="PANTHER" id="PTHR42928">
    <property type="entry name" value="TRICARBOXYLATE-BINDING PROTEIN"/>
    <property type="match status" value="1"/>
</dbReference>
<dbReference type="PANTHER" id="PTHR42928:SF3">
    <property type="entry name" value="UPF0065 PROTEIN YFLP"/>
    <property type="match status" value="1"/>
</dbReference>
<dbReference type="Gene3D" id="3.40.190.10">
    <property type="entry name" value="Periplasmic binding protein-like II"/>
    <property type="match status" value="1"/>
</dbReference>
<comment type="similarity">
    <text evidence="1">Belongs to the UPF0065 (bug) family.</text>
</comment>
<reference evidence="3 4" key="1">
    <citation type="submission" date="2020-08" db="EMBL/GenBank/DDBJ databases">
        <title>Genome sequence of Nocardioides mesophilus KACC 16243T.</title>
        <authorList>
            <person name="Hyun D.-W."/>
            <person name="Bae J.-W."/>
        </authorList>
    </citation>
    <scope>NUCLEOTIDE SEQUENCE [LARGE SCALE GENOMIC DNA]</scope>
    <source>
        <strain evidence="3 4">KACC 16243</strain>
    </source>
</reference>
<dbReference type="Proteomes" id="UP000515947">
    <property type="component" value="Chromosome"/>
</dbReference>
<dbReference type="RefSeq" id="WP_187579690.1">
    <property type="nucleotide sequence ID" value="NZ_CP060713.1"/>
</dbReference>
<evidence type="ECO:0000256" key="2">
    <source>
        <dbReference type="SAM" id="SignalP"/>
    </source>
</evidence>
<protein>
    <submittedName>
        <fullName evidence="3">Tripartite tricarboxylate transporter substrate binding protein</fullName>
    </submittedName>
</protein>
<name>A0A7G9RE21_9ACTN</name>
<dbReference type="AlphaFoldDB" id="A0A7G9RE21"/>
<dbReference type="EMBL" id="CP060713">
    <property type="protein sequence ID" value="QNN53846.1"/>
    <property type="molecule type" value="Genomic_DNA"/>
</dbReference>
<dbReference type="CDD" id="cd07012">
    <property type="entry name" value="PBP2_Bug_TTT"/>
    <property type="match status" value="1"/>
</dbReference>